<reference evidence="6" key="4">
    <citation type="submission" date="2025-08" db="UniProtKB">
        <authorList>
            <consortium name="Ensembl"/>
        </authorList>
    </citation>
    <scope>IDENTIFICATION</scope>
</reference>
<dbReference type="InterPro" id="IPR013106">
    <property type="entry name" value="Ig_V-set"/>
</dbReference>
<reference evidence="6" key="3">
    <citation type="submission" date="2020-05" db="EMBL/GenBank/DDBJ databases">
        <title>Electrophorus electricus (electric eel) genome, fEleEle1, primary haplotype.</title>
        <authorList>
            <person name="Myers G."/>
            <person name="Meyer A."/>
            <person name="Fedrigo O."/>
            <person name="Formenti G."/>
            <person name="Rhie A."/>
            <person name="Tracey A."/>
            <person name="Sims Y."/>
            <person name="Jarvis E.D."/>
        </authorList>
    </citation>
    <scope>NUCLEOTIDE SEQUENCE [LARGE SCALE GENOMIC DNA]</scope>
</reference>
<dbReference type="OMA" id="FIQIATE"/>
<dbReference type="InterPro" id="IPR036179">
    <property type="entry name" value="Ig-like_dom_sf"/>
</dbReference>
<feature type="region of interest" description="Disordered" evidence="4">
    <location>
        <begin position="127"/>
        <end position="152"/>
    </location>
</feature>
<accession>A0A4W4GX19</accession>
<dbReference type="InterPro" id="IPR050671">
    <property type="entry name" value="CD300_family_receptors"/>
</dbReference>
<evidence type="ECO:0000313" key="7">
    <source>
        <dbReference type="Proteomes" id="UP000314983"/>
    </source>
</evidence>
<dbReference type="PANTHER" id="PTHR11860">
    <property type="entry name" value="POLYMERIC-IMMUNOGLOBULIN RECEPTOR"/>
    <property type="match status" value="1"/>
</dbReference>
<dbReference type="Ensembl" id="ENSEEET00000043885.2">
    <property type="protein sequence ID" value="ENSEEEP00000043387.2"/>
    <property type="gene ID" value="ENSEEEG00000020499.2"/>
</dbReference>
<dbReference type="SUPFAM" id="SSF48726">
    <property type="entry name" value="Immunoglobulin"/>
    <property type="match status" value="1"/>
</dbReference>
<feature type="compositionally biased region" description="Low complexity" evidence="4">
    <location>
        <begin position="135"/>
        <end position="152"/>
    </location>
</feature>
<keyword evidence="7" id="KW-1185">Reference proteome</keyword>
<reference evidence="7" key="2">
    <citation type="journal article" date="2017" name="Sci. Adv.">
        <title>A tail of two voltages: Proteomic comparison of the three electric organs of the electric eel.</title>
        <authorList>
            <person name="Traeger L.L."/>
            <person name="Sabat G."/>
            <person name="Barrett-Wilt G.A."/>
            <person name="Wells G.B."/>
            <person name="Sussman M.R."/>
        </authorList>
    </citation>
    <scope>NUCLEOTIDE SEQUENCE [LARGE SCALE GENOMIC DNA]</scope>
</reference>
<dbReference type="STRING" id="8005.ENSEEEP00000043387"/>
<evidence type="ECO:0000256" key="4">
    <source>
        <dbReference type="SAM" id="MobiDB-lite"/>
    </source>
</evidence>
<comment type="subcellular location">
    <subcellularLocation>
        <location evidence="1">Membrane</location>
    </subcellularLocation>
</comment>
<dbReference type="Gene3D" id="2.60.40.10">
    <property type="entry name" value="Immunoglobulins"/>
    <property type="match status" value="1"/>
</dbReference>
<sequence>RQTKVYITSVASTVRVTGQVGGFVMISCSHRMADDNKKYFCRKPCKTDKDILIKSDQSSTTKYKLKDLGDGRFTVNITELQKTDSGTYWCGVERWFKDTYIEVLLTVTEGKSHGPLHSTCEVVSNAAPSSSTHKTTPVTAVPQTVTSSEPSTSTTTIISPFTTENNVSNHQLVSISLTFTGILHFILRTLFKPESDKNSTAGMADTLQPLPTHTHYNVIFRYR</sequence>
<name>A0A4W4GX19_ELEEL</name>
<dbReference type="Pfam" id="PF07686">
    <property type="entry name" value="V-set"/>
    <property type="match status" value="1"/>
</dbReference>
<keyword evidence="3" id="KW-0472">Membrane</keyword>
<dbReference type="Proteomes" id="UP000314983">
    <property type="component" value="Chromosome 16"/>
</dbReference>
<reference evidence="7" key="1">
    <citation type="journal article" date="2014" name="Science">
        <title>Nonhuman genetics. Genomic basis for the convergent evolution of electric organs.</title>
        <authorList>
            <person name="Gallant J.R."/>
            <person name="Traeger L.L."/>
            <person name="Volkening J.D."/>
            <person name="Moffett H."/>
            <person name="Chen P.H."/>
            <person name="Novina C.D."/>
            <person name="Phillips G.N.Jr."/>
            <person name="Anand R."/>
            <person name="Wells G.B."/>
            <person name="Pinch M."/>
            <person name="Guth R."/>
            <person name="Unguez G.A."/>
            <person name="Albert J.S."/>
            <person name="Zakon H.H."/>
            <person name="Samanta M.P."/>
            <person name="Sussman M.R."/>
        </authorList>
    </citation>
    <scope>NUCLEOTIDE SEQUENCE [LARGE SCALE GENOMIC DNA]</scope>
</reference>
<evidence type="ECO:0000256" key="2">
    <source>
        <dbReference type="ARBA" id="ARBA00022692"/>
    </source>
</evidence>
<evidence type="ECO:0000256" key="1">
    <source>
        <dbReference type="ARBA" id="ARBA00004370"/>
    </source>
</evidence>
<feature type="domain" description="Immunoglobulin" evidence="5">
    <location>
        <begin position="13"/>
        <end position="108"/>
    </location>
</feature>
<evidence type="ECO:0000256" key="3">
    <source>
        <dbReference type="ARBA" id="ARBA00023136"/>
    </source>
</evidence>
<dbReference type="InterPro" id="IPR013783">
    <property type="entry name" value="Ig-like_fold"/>
</dbReference>
<keyword evidence="2" id="KW-0812">Transmembrane</keyword>
<proteinExistence type="predicted"/>
<reference evidence="6" key="5">
    <citation type="submission" date="2025-09" db="UniProtKB">
        <authorList>
            <consortium name="Ensembl"/>
        </authorList>
    </citation>
    <scope>IDENTIFICATION</scope>
</reference>
<dbReference type="SMART" id="SM00409">
    <property type="entry name" value="IG"/>
    <property type="match status" value="1"/>
</dbReference>
<dbReference type="InterPro" id="IPR003599">
    <property type="entry name" value="Ig_sub"/>
</dbReference>
<dbReference type="GO" id="GO:0004888">
    <property type="term" value="F:transmembrane signaling receptor activity"/>
    <property type="evidence" value="ECO:0007669"/>
    <property type="project" value="TreeGrafter"/>
</dbReference>
<evidence type="ECO:0000313" key="6">
    <source>
        <dbReference type="Ensembl" id="ENSEEEP00000043387.2"/>
    </source>
</evidence>
<dbReference type="AlphaFoldDB" id="A0A4W4GX19"/>
<dbReference type="GO" id="GO:0005886">
    <property type="term" value="C:plasma membrane"/>
    <property type="evidence" value="ECO:0007669"/>
    <property type="project" value="TreeGrafter"/>
</dbReference>
<protein>
    <recommendedName>
        <fullName evidence="5">Immunoglobulin domain-containing protein</fullName>
    </recommendedName>
</protein>
<dbReference type="GeneTree" id="ENSGT01030000235252"/>
<dbReference type="PANTHER" id="PTHR11860:SF118">
    <property type="entry name" value="CMRF35-LIKE MOLECULE 3-RELATED"/>
    <property type="match status" value="1"/>
</dbReference>
<organism evidence="6 7">
    <name type="scientific">Electrophorus electricus</name>
    <name type="common">Electric eel</name>
    <name type="synonym">Gymnotus electricus</name>
    <dbReference type="NCBI Taxonomy" id="8005"/>
    <lineage>
        <taxon>Eukaryota</taxon>
        <taxon>Metazoa</taxon>
        <taxon>Chordata</taxon>
        <taxon>Craniata</taxon>
        <taxon>Vertebrata</taxon>
        <taxon>Euteleostomi</taxon>
        <taxon>Actinopterygii</taxon>
        <taxon>Neopterygii</taxon>
        <taxon>Teleostei</taxon>
        <taxon>Ostariophysi</taxon>
        <taxon>Gymnotiformes</taxon>
        <taxon>Gymnotoidei</taxon>
        <taxon>Gymnotidae</taxon>
        <taxon>Electrophorus</taxon>
    </lineage>
</organism>
<evidence type="ECO:0000259" key="5">
    <source>
        <dbReference type="SMART" id="SM00409"/>
    </source>
</evidence>